<name>A0ABP5AYL8_9MICO</name>
<evidence type="ECO:0000259" key="5">
    <source>
        <dbReference type="PROSITE" id="PS50977"/>
    </source>
</evidence>
<dbReference type="Gene3D" id="1.10.357.10">
    <property type="entry name" value="Tetracycline Repressor, domain 2"/>
    <property type="match status" value="1"/>
</dbReference>
<keyword evidence="7" id="KW-1185">Reference proteome</keyword>
<evidence type="ECO:0000313" key="7">
    <source>
        <dbReference type="Proteomes" id="UP001501343"/>
    </source>
</evidence>
<organism evidence="6 7">
    <name type="scientific">Microbacterium aoyamense</name>
    <dbReference type="NCBI Taxonomy" id="344166"/>
    <lineage>
        <taxon>Bacteria</taxon>
        <taxon>Bacillati</taxon>
        <taxon>Actinomycetota</taxon>
        <taxon>Actinomycetes</taxon>
        <taxon>Micrococcales</taxon>
        <taxon>Microbacteriaceae</taxon>
        <taxon>Microbacterium</taxon>
    </lineage>
</organism>
<dbReference type="InterPro" id="IPR001647">
    <property type="entry name" value="HTH_TetR"/>
</dbReference>
<accession>A0ABP5AYL8</accession>
<dbReference type="InterPro" id="IPR009057">
    <property type="entry name" value="Homeodomain-like_sf"/>
</dbReference>
<dbReference type="Pfam" id="PF00440">
    <property type="entry name" value="TetR_N"/>
    <property type="match status" value="1"/>
</dbReference>
<protein>
    <submittedName>
        <fullName evidence="6">TetR/AcrR family transcriptional regulator</fullName>
    </submittedName>
</protein>
<reference evidence="7" key="1">
    <citation type="journal article" date="2019" name="Int. J. Syst. Evol. Microbiol.">
        <title>The Global Catalogue of Microorganisms (GCM) 10K type strain sequencing project: providing services to taxonomists for standard genome sequencing and annotation.</title>
        <authorList>
            <consortium name="The Broad Institute Genomics Platform"/>
            <consortium name="The Broad Institute Genome Sequencing Center for Infectious Disease"/>
            <person name="Wu L."/>
            <person name="Ma J."/>
        </authorList>
    </citation>
    <scope>NUCLEOTIDE SEQUENCE [LARGE SCALE GENOMIC DNA]</scope>
    <source>
        <strain evidence="7">JCM 14900</strain>
    </source>
</reference>
<evidence type="ECO:0000313" key="6">
    <source>
        <dbReference type="EMBL" id="GAA1925874.1"/>
    </source>
</evidence>
<keyword evidence="1" id="KW-0805">Transcription regulation</keyword>
<evidence type="ECO:0000256" key="3">
    <source>
        <dbReference type="ARBA" id="ARBA00023163"/>
    </source>
</evidence>
<evidence type="ECO:0000256" key="2">
    <source>
        <dbReference type="ARBA" id="ARBA00023125"/>
    </source>
</evidence>
<dbReference type="EMBL" id="BAAAOF010000003">
    <property type="protein sequence ID" value="GAA1925874.1"/>
    <property type="molecule type" value="Genomic_DNA"/>
</dbReference>
<feature type="DNA-binding region" description="H-T-H motif" evidence="4">
    <location>
        <begin position="34"/>
        <end position="53"/>
    </location>
</feature>
<dbReference type="PROSITE" id="PS50977">
    <property type="entry name" value="HTH_TETR_2"/>
    <property type="match status" value="1"/>
</dbReference>
<evidence type="ECO:0000256" key="1">
    <source>
        <dbReference type="ARBA" id="ARBA00023015"/>
    </source>
</evidence>
<proteinExistence type="predicted"/>
<keyword evidence="3" id="KW-0804">Transcription</keyword>
<sequence>MYVCHMADGVTDTENAILDAARDEVLAYGIRKTTASDIAKRAGIARQTLYRYYPDAQAVFAALVTRELVAVLPVAAPSAGTLDELVAMLVSTAGAIRRMPLVDRLRETDPELFGRYLLERLGTTQRVIVAETARRVAEAQRQGAVRAGDPERLAAMVLLIAQSAVLSAPLVAEWIAGDDWGAELSVALRGYLGA</sequence>
<dbReference type="SUPFAM" id="SSF46689">
    <property type="entry name" value="Homeodomain-like"/>
    <property type="match status" value="1"/>
</dbReference>
<dbReference type="PANTHER" id="PTHR30055">
    <property type="entry name" value="HTH-TYPE TRANSCRIPTIONAL REGULATOR RUTR"/>
    <property type="match status" value="1"/>
</dbReference>
<dbReference type="InterPro" id="IPR050109">
    <property type="entry name" value="HTH-type_TetR-like_transc_reg"/>
</dbReference>
<feature type="domain" description="HTH tetR-type" evidence="5">
    <location>
        <begin position="11"/>
        <end position="71"/>
    </location>
</feature>
<gene>
    <name evidence="6" type="ORF">GCM10009775_17650</name>
</gene>
<evidence type="ECO:0000256" key="4">
    <source>
        <dbReference type="PROSITE-ProRule" id="PRU00335"/>
    </source>
</evidence>
<dbReference type="Proteomes" id="UP001501343">
    <property type="component" value="Unassembled WGS sequence"/>
</dbReference>
<keyword evidence="2 4" id="KW-0238">DNA-binding</keyword>
<dbReference type="PANTHER" id="PTHR30055:SF238">
    <property type="entry name" value="MYCOFACTOCIN BIOSYNTHESIS TRANSCRIPTIONAL REGULATOR MFTR-RELATED"/>
    <property type="match status" value="1"/>
</dbReference>
<dbReference type="PRINTS" id="PR00455">
    <property type="entry name" value="HTHTETR"/>
</dbReference>
<comment type="caution">
    <text evidence="6">The sequence shown here is derived from an EMBL/GenBank/DDBJ whole genome shotgun (WGS) entry which is preliminary data.</text>
</comment>